<evidence type="ECO:0000256" key="4">
    <source>
        <dbReference type="ARBA" id="ARBA00023136"/>
    </source>
</evidence>
<dbReference type="AlphaFoldDB" id="A0A9P8VIP8"/>
<evidence type="ECO:0000256" key="5">
    <source>
        <dbReference type="ARBA" id="ARBA00038359"/>
    </source>
</evidence>
<protein>
    <recommendedName>
        <fullName evidence="7">Rhodopsin domain-containing protein</fullName>
    </recommendedName>
</protein>
<dbReference type="Pfam" id="PF20684">
    <property type="entry name" value="Fung_rhodopsin"/>
    <property type="match status" value="1"/>
</dbReference>
<sequence>MDAFLTEVFAFVGIGTLVVLLRLFLSARQAGVRHLQADDYLMLAAIIIFIAGAGIVYVVGVTYEGLSNSGMTNDERLTLDPVSEEYRLRVAGSQIAVAAAVVYVTQLWLVKASVCSFCMRLTIRVRPALSRVYLLTIVILNLFTDLYLILIPLPMVWKARLPICKRLGLIVLFSGALFVMVAVVLRCVLTLTNSIADTKRTAIWIFRECFVALIASNLPKLWAWIRHEPQAQRR</sequence>
<dbReference type="OrthoDB" id="2988756at2759"/>
<keyword evidence="4 6" id="KW-0472">Membrane</keyword>
<feature type="domain" description="Rhodopsin" evidence="7">
    <location>
        <begin position="135"/>
        <end position="226"/>
    </location>
</feature>
<evidence type="ECO:0000313" key="9">
    <source>
        <dbReference type="Proteomes" id="UP000770015"/>
    </source>
</evidence>
<dbReference type="GO" id="GO:0016020">
    <property type="term" value="C:membrane"/>
    <property type="evidence" value="ECO:0007669"/>
    <property type="project" value="UniProtKB-SubCell"/>
</dbReference>
<reference evidence="8" key="1">
    <citation type="journal article" date="2021" name="Nat. Commun.">
        <title>Genetic determinants of endophytism in the Arabidopsis root mycobiome.</title>
        <authorList>
            <person name="Mesny F."/>
            <person name="Miyauchi S."/>
            <person name="Thiergart T."/>
            <person name="Pickel B."/>
            <person name="Atanasova L."/>
            <person name="Karlsson M."/>
            <person name="Huettel B."/>
            <person name="Barry K.W."/>
            <person name="Haridas S."/>
            <person name="Chen C."/>
            <person name="Bauer D."/>
            <person name="Andreopoulos W."/>
            <person name="Pangilinan J."/>
            <person name="LaButti K."/>
            <person name="Riley R."/>
            <person name="Lipzen A."/>
            <person name="Clum A."/>
            <person name="Drula E."/>
            <person name="Henrissat B."/>
            <person name="Kohler A."/>
            <person name="Grigoriev I.V."/>
            <person name="Martin F.M."/>
            <person name="Hacquard S."/>
        </authorList>
    </citation>
    <scope>NUCLEOTIDE SEQUENCE</scope>
    <source>
        <strain evidence="8">MPI-SDFR-AT-0117</strain>
    </source>
</reference>
<dbReference type="EMBL" id="JAGSXJ010000005">
    <property type="protein sequence ID" value="KAH6691486.1"/>
    <property type="molecule type" value="Genomic_DNA"/>
</dbReference>
<feature type="transmembrane region" description="Helical" evidence="6">
    <location>
        <begin position="167"/>
        <end position="189"/>
    </location>
</feature>
<proteinExistence type="inferred from homology"/>
<organism evidence="8 9">
    <name type="scientific">Plectosphaerella plurivora</name>
    <dbReference type="NCBI Taxonomy" id="936078"/>
    <lineage>
        <taxon>Eukaryota</taxon>
        <taxon>Fungi</taxon>
        <taxon>Dikarya</taxon>
        <taxon>Ascomycota</taxon>
        <taxon>Pezizomycotina</taxon>
        <taxon>Sordariomycetes</taxon>
        <taxon>Hypocreomycetidae</taxon>
        <taxon>Glomerellales</taxon>
        <taxon>Plectosphaerellaceae</taxon>
        <taxon>Plectosphaerella</taxon>
    </lineage>
</organism>
<comment type="subcellular location">
    <subcellularLocation>
        <location evidence="1">Membrane</location>
        <topology evidence="1">Multi-pass membrane protein</topology>
    </subcellularLocation>
</comment>
<evidence type="ECO:0000256" key="3">
    <source>
        <dbReference type="ARBA" id="ARBA00022989"/>
    </source>
</evidence>
<evidence type="ECO:0000256" key="1">
    <source>
        <dbReference type="ARBA" id="ARBA00004141"/>
    </source>
</evidence>
<comment type="similarity">
    <text evidence="5">Belongs to the SAT4 family.</text>
</comment>
<evidence type="ECO:0000313" key="8">
    <source>
        <dbReference type="EMBL" id="KAH6691486.1"/>
    </source>
</evidence>
<dbReference type="Proteomes" id="UP000770015">
    <property type="component" value="Unassembled WGS sequence"/>
</dbReference>
<comment type="caution">
    <text evidence="8">The sequence shown here is derived from an EMBL/GenBank/DDBJ whole genome shotgun (WGS) entry which is preliminary data.</text>
</comment>
<accession>A0A9P8VIP8</accession>
<keyword evidence="3 6" id="KW-1133">Transmembrane helix</keyword>
<dbReference type="PANTHER" id="PTHR33048:SF2">
    <property type="entry name" value="SRPK"/>
    <property type="match status" value="1"/>
</dbReference>
<name>A0A9P8VIP8_9PEZI</name>
<feature type="transmembrane region" description="Helical" evidence="6">
    <location>
        <begin position="40"/>
        <end position="63"/>
    </location>
</feature>
<feature type="transmembrane region" description="Helical" evidence="6">
    <location>
        <begin position="91"/>
        <end position="110"/>
    </location>
</feature>
<keyword evidence="2 6" id="KW-0812">Transmembrane</keyword>
<feature type="transmembrane region" description="Helical" evidence="6">
    <location>
        <begin position="131"/>
        <end position="155"/>
    </location>
</feature>
<dbReference type="PANTHER" id="PTHR33048">
    <property type="entry name" value="PTH11-LIKE INTEGRAL MEMBRANE PROTEIN (AFU_ORTHOLOGUE AFUA_5G11245)"/>
    <property type="match status" value="1"/>
</dbReference>
<keyword evidence="9" id="KW-1185">Reference proteome</keyword>
<dbReference type="InterPro" id="IPR049326">
    <property type="entry name" value="Rhodopsin_dom_fungi"/>
</dbReference>
<feature type="transmembrane region" description="Helical" evidence="6">
    <location>
        <begin position="201"/>
        <end position="225"/>
    </location>
</feature>
<evidence type="ECO:0000259" key="7">
    <source>
        <dbReference type="Pfam" id="PF20684"/>
    </source>
</evidence>
<evidence type="ECO:0000256" key="6">
    <source>
        <dbReference type="SAM" id="Phobius"/>
    </source>
</evidence>
<feature type="transmembrane region" description="Helical" evidence="6">
    <location>
        <begin position="6"/>
        <end position="25"/>
    </location>
</feature>
<gene>
    <name evidence="8" type="ORF">F5X68DRAFT_220881</name>
</gene>
<evidence type="ECO:0000256" key="2">
    <source>
        <dbReference type="ARBA" id="ARBA00022692"/>
    </source>
</evidence>
<dbReference type="InterPro" id="IPR052337">
    <property type="entry name" value="SAT4-like"/>
</dbReference>